<dbReference type="EMBL" id="DVLP01000368">
    <property type="protein sequence ID" value="HIT76415.1"/>
    <property type="molecule type" value="Genomic_DNA"/>
</dbReference>
<dbReference type="PANTHER" id="PTHR42723">
    <property type="entry name" value="CHLOROPHYLL SYNTHASE"/>
    <property type="match status" value="1"/>
</dbReference>
<feature type="transmembrane region" description="Helical" evidence="5">
    <location>
        <begin position="274"/>
        <end position="297"/>
    </location>
</feature>
<feature type="transmembrane region" description="Helical" evidence="5">
    <location>
        <begin position="140"/>
        <end position="160"/>
    </location>
</feature>
<keyword evidence="2 5" id="KW-0812">Transmembrane</keyword>
<keyword evidence="3 5" id="KW-1133">Transmembrane helix</keyword>
<dbReference type="InterPro" id="IPR044878">
    <property type="entry name" value="UbiA_sf"/>
</dbReference>
<dbReference type="PANTHER" id="PTHR42723:SF1">
    <property type="entry name" value="CHLOROPHYLL SYNTHASE, CHLOROPLASTIC"/>
    <property type="match status" value="1"/>
</dbReference>
<dbReference type="GO" id="GO:0016020">
    <property type="term" value="C:membrane"/>
    <property type="evidence" value="ECO:0007669"/>
    <property type="project" value="UniProtKB-SubCell"/>
</dbReference>
<dbReference type="Gene3D" id="1.10.357.140">
    <property type="entry name" value="UbiA prenyltransferase"/>
    <property type="match status" value="1"/>
</dbReference>
<evidence type="ECO:0000256" key="3">
    <source>
        <dbReference type="ARBA" id="ARBA00022989"/>
    </source>
</evidence>
<feature type="transmembrane region" description="Helical" evidence="5">
    <location>
        <begin position="6"/>
        <end position="30"/>
    </location>
</feature>
<reference evidence="6" key="1">
    <citation type="submission" date="2020-10" db="EMBL/GenBank/DDBJ databases">
        <authorList>
            <person name="Gilroy R."/>
        </authorList>
    </citation>
    <scope>NUCLEOTIDE SEQUENCE</scope>
    <source>
        <strain evidence="6">ChiGjej1B1-24693</strain>
    </source>
</reference>
<evidence type="ECO:0000313" key="7">
    <source>
        <dbReference type="Proteomes" id="UP000886842"/>
    </source>
</evidence>
<keyword evidence="4 5" id="KW-0472">Membrane</keyword>
<feature type="transmembrane region" description="Helical" evidence="5">
    <location>
        <begin position="245"/>
        <end position="262"/>
    </location>
</feature>
<feature type="transmembrane region" description="Helical" evidence="5">
    <location>
        <begin position="172"/>
        <end position="190"/>
    </location>
</feature>
<evidence type="ECO:0000256" key="1">
    <source>
        <dbReference type="ARBA" id="ARBA00004141"/>
    </source>
</evidence>
<sequence>MSGLPVLWQVLRPLSTLLVLLHAVLGWLLVTAGAPPHPVHVVAAVGLIGTWYGHAAAVNDLSDVETDRINLVTDQQRSLRPLVNGSASVTRLWWVVAGLTLAQLGLAALINGWLLVAAVVMVGLNLAYSLPPIRLSARGGLAQLALPLGYVGYPAAIGVAVASRGGVTVEPAAVLTLAGLAILFGGRLFLKDVRDETGDRTTGKRTFLVRHGTRATVQACGAAVLAGLATSAVGLTMWLDRGSPVLVITVIGVAITIPLALRRVLVETVLDRQLLAIGLVGRIATTWLFCCLLLATARVAALPVWQGELLAGLGLATFALGCLRFAEELRRPATEGSDPAAVALTPHRG</sequence>
<dbReference type="GO" id="GO:0016765">
    <property type="term" value="F:transferase activity, transferring alkyl or aryl (other than methyl) groups"/>
    <property type="evidence" value="ECO:0007669"/>
    <property type="project" value="InterPro"/>
</dbReference>
<comment type="caution">
    <text evidence="6">The sequence shown here is derived from an EMBL/GenBank/DDBJ whole genome shotgun (WGS) entry which is preliminary data.</text>
</comment>
<dbReference type="InterPro" id="IPR000537">
    <property type="entry name" value="UbiA_prenyltransferase"/>
</dbReference>
<evidence type="ECO:0000256" key="5">
    <source>
        <dbReference type="SAM" id="Phobius"/>
    </source>
</evidence>
<feature type="transmembrane region" description="Helical" evidence="5">
    <location>
        <begin position="108"/>
        <end position="128"/>
    </location>
</feature>
<dbReference type="Proteomes" id="UP000886842">
    <property type="component" value="Unassembled WGS sequence"/>
</dbReference>
<dbReference type="AlphaFoldDB" id="A0A9D1H0Y5"/>
<evidence type="ECO:0000256" key="4">
    <source>
        <dbReference type="ARBA" id="ARBA00023136"/>
    </source>
</evidence>
<reference evidence="6" key="2">
    <citation type="journal article" date="2021" name="PeerJ">
        <title>Extensive microbial diversity within the chicken gut microbiome revealed by metagenomics and culture.</title>
        <authorList>
            <person name="Gilroy R."/>
            <person name="Ravi A."/>
            <person name="Getino M."/>
            <person name="Pursley I."/>
            <person name="Horton D.L."/>
            <person name="Alikhan N.F."/>
            <person name="Baker D."/>
            <person name="Gharbi K."/>
            <person name="Hall N."/>
            <person name="Watson M."/>
            <person name="Adriaenssens E.M."/>
            <person name="Foster-Nyarko E."/>
            <person name="Jarju S."/>
            <person name="Secka A."/>
            <person name="Antonio M."/>
            <person name="Oren A."/>
            <person name="Chaudhuri R.R."/>
            <person name="La Ragione R."/>
            <person name="Hildebrand F."/>
            <person name="Pallen M.J."/>
        </authorList>
    </citation>
    <scope>NUCLEOTIDE SEQUENCE</scope>
    <source>
        <strain evidence="6">ChiGjej1B1-24693</strain>
    </source>
</reference>
<feature type="transmembrane region" description="Helical" evidence="5">
    <location>
        <begin position="215"/>
        <end position="239"/>
    </location>
</feature>
<comment type="subcellular location">
    <subcellularLocation>
        <location evidence="1">Membrane</location>
        <topology evidence="1">Multi-pass membrane protein</topology>
    </subcellularLocation>
</comment>
<dbReference type="Pfam" id="PF01040">
    <property type="entry name" value="UbiA"/>
    <property type="match status" value="1"/>
</dbReference>
<evidence type="ECO:0000313" key="6">
    <source>
        <dbReference type="EMBL" id="HIT76415.1"/>
    </source>
</evidence>
<protein>
    <submittedName>
        <fullName evidence="6">UbiA family prenyltransferase</fullName>
    </submittedName>
</protein>
<evidence type="ECO:0000256" key="2">
    <source>
        <dbReference type="ARBA" id="ARBA00022692"/>
    </source>
</evidence>
<proteinExistence type="predicted"/>
<organism evidence="6 7">
    <name type="scientific">Candidatus Avipropionibacterium avicola</name>
    <dbReference type="NCBI Taxonomy" id="2840701"/>
    <lineage>
        <taxon>Bacteria</taxon>
        <taxon>Bacillati</taxon>
        <taxon>Actinomycetota</taxon>
        <taxon>Actinomycetes</taxon>
        <taxon>Propionibacteriales</taxon>
        <taxon>Propionibacteriaceae</taxon>
        <taxon>Propionibacteriaceae incertae sedis</taxon>
        <taxon>Candidatus Avipropionibacterium</taxon>
    </lineage>
</organism>
<feature type="transmembrane region" description="Helical" evidence="5">
    <location>
        <begin position="309"/>
        <end position="326"/>
    </location>
</feature>
<accession>A0A9D1H0Y5</accession>
<gene>
    <name evidence="6" type="ORF">IAA98_12590</name>
</gene>
<dbReference type="InterPro" id="IPR050475">
    <property type="entry name" value="Prenyltransferase_related"/>
</dbReference>
<name>A0A9D1H0Y5_9ACTN</name>